<dbReference type="AlphaFoldDB" id="A0A1C6TSD8"/>
<keyword evidence="2" id="KW-1185">Reference proteome</keyword>
<proteinExistence type="predicted"/>
<protein>
    <submittedName>
        <fullName evidence="1">Uncharacterized protein</fullName>
    </submittedName>
</protein>
<accession>A0A1C6TSD8</accession>
<evidence type="ECO:0000313" key="1">
    <source>
        <dbReference type="EMBL" id="SCL44700.1"/>
    </source>
</evidence>
<sequence>MANDGSTTPPSLATWAEVDPARFPFDPVEVPALVRTVPPAVGQSDLWAWTEAVSAVLCDRFGPWAYRWYWAPDEWRQWDWISSFPPPAEAPTLAVDSLLAWRRWLEGVAERFDRFLPLLDPVKAARPGDLAATWESAVADLMRLAVAPVADDDSWQGWCRMVLRWLLTATGVPAETAETLVDTAVDKRFDDWVPLRASDVADVAERLTRDVLSLAGIEPAAVTDNWPDSWPQSWPTWRATNTTGHG</sequence>
<evidence type="ECO:0000313" key="2">
    <source>
        <dbReference type="Proteomes" id="UP000199001"/>
    </source>
</evidence>
<name>A0A1C6TSD8_9ACTN</name>
<reference evidence="2" key="1">
    <citation type="submission" date="2016-06" db="EMBL/GenBank/DDBJ databases">
        <authorList>
            <person name="Varghese N."/>
            <person name="Submissions Spin"/>
        </authorList>
    </citation>
    <scope>NUCLEOTIDE SEQUENCE [LARGE SCALE GENOMIC DNA]</scope>
    <source>
        <strain evidence="2">DSM 43903</strain>
    </source>
</reference>
<dbReference type="RefSeq" id="WP_091094791.1">
    <property type="nucleotide sequence ID" value="NZ_FMHZ01000002.1"/>
</dbReference>
<dbReference type="EMBL" id="FMHZ01000002">
    <property type="protein sequence ID" value="SCL44700.1"/>
    <property type="molecule type" value="Genomic_DNA"/>
</dbReference>
<organism evidence="1 2">
    <name type="scientific">Micromonospora citrea</name>
    <dbReference type="NCBI Taxonomy" id="47855"/>
    <lineage>
        <taxon>Bacteria</taxon>
        <taxon>Bacillati</taxon>
        <taxon>Actinomycetota</taxon>
        <taxon>Actinomycetes</taxon>
        <taxon>Micromonosporales</taxon>
        <taxon>Micromonosporaceae</taxon>
        <taxon>Micromonospora</taxon>
    </lineage>
</organism>
<dbReference type="OrthoDB" id="3278418at2"/>
<gene>
    <name evidence="1" type="ORF">GA0070606_0409</name>
</gene>
<dbReference type="Proteomes" id="UP000199001">
    <property type="component" value="Unassembled WGS sequence"/>
</dbReference>